<dbReference type="AlphaFoldDB" id="A0A3S3B6I2"/>
<protein>
    <submittedName>
        <fullName evidence="2">Uncharacterized protein</fullName>
    </submittedName>
</protein>
<evidence type="ECO:0000256" key="1">
    <source>
        <dbReference type="SAM" id="Coils"/>
    </source>
</evidence>
<dbReference type="PROSITE" id="PS51257">
    <property type="entry name" value="PROKAR_LIPOPROTEIN"/>
    <property type="match status" value="1"/>
</dbReference>
<evidence type="ECO:0000313" key="3">
    <source>
        <dbReference type="Proteomes" id="UP000283479"/>
    </source>
</evidence>
<name>A0A3S3B6I2_9NOCA</name>
<gene>
    <name evidence="2" type="ORF">EGT50_05050</name>
</gene>
<organism evidence="2 3">
    <name type="scientific">Rhodococcus xishaensis</name>
    <dbReference type="NCBI Taxonomy" id="2487364"/>
    <lineage>
        <taxon>Bacteria</taxon>
        <taxon>Bacillati</taxon>
        <taxon>Actinomycetota</taxon>
        <taxon>Actinomycetes</taxon>
        <taxon>Mycobacteriales</taxon>
        <taxon>Nocardiaceae</taxon>
        <taxon>Rhodococcus</taxon>
    </lineage>
</organism>
<keyword evidence="1" id="KW-0175">Coiled coil</keyword>
<reference evidence="2 3" key="1">
    <citation type="submission" date="2018-11" db="EMBL/GenBank/DDBJ databases">
        <title>Rhodococcus spongicola sp. nov. and Rhodococcus xishaensis sp. nov. from marine sponges.</title>
        <authorList>
            <person name="Li L."/>
            <person name="Lin H.W."/>
        </authorList>
    </citation>
    <scope>NUCLEOTIDE SEQUENCE [LARGE SCALE GENOMIC DNA]</scope>
    <source>
        <strain evidence="2 3">LHW51113</strain>
    </source>
</reference>
<proteinExistence type="predicted"/>
<accession>A0A3S3B6I2</accession>
<keyword evidence="3" id="KW-1185">Reference proteome</keyword>
<dbReference type="EMBL" id="RKLO01000002">
    <property type="protein sequence ID" value="RVW04304.1"/>
    <property type="molecule type" value="Genomic_DNA"/>
</dbReference>
<dbReference type="OrthoDB" id="4571285at2"/>
<evidence type="ECO:0000313" key="2">
    <source>
        <dbReference type="EMBL" id="RVW04304.1"/>
    </source>
</evidence>
<comment type="caution">
    <text evidence="2">The sequence shown here is derived from an EMBL/GenBank/DDBJ whole genome shotgun (WGS) entry which is preliminary data.</text>
</comment>
<dbReference type="Proteomes" id="UP000283479">
    <property type="component" value="Unassembled WGS sequence"/>
</dbReference>
<feature type="coiled-coil region" evidence="1">
    <location>
        <begin position="40"/>
        <end position="67"/>
    </location>
</feature>
<sequence length="164" mass="16577">MRTLLLTHPFSRRAALRVVGSAALGASAVALTTGCSNSGQSDLLAEIAALASQAERARRDAATATAAIARFPDRAGALDAVAAERAAHAQALDTEIARIGTPGPPTTSTDATPMTSPPTIEQLRTDLADSQKEAAGLARTQSGYRAGLLGSISAACAAQQAVLL</sequence>
<dbReference type="RefSeq" id="WP_127951498.1">
    <property type="nucleotide sequence ID" value="NZ_RKLO01000002.1"/>
</dbReference>